<gene>
    <name evidence="1" type="ORF">BDU57DRAFT_531616</name>
</gene>
<protein>
    <submittedName>
        <fullName evidence="1">Uncharacterized protein</fullName>
    </submittedName>
</protein>
<sequence length="146" mass="16107">MTPRRSIHHPTLTTPVTAPPKRTCCAPPETWPQAVLCAGRRSCCCSTGRTVGQSRPPPVSRPTLQTTLPDSGRTDQTVPINERDLVTPANLLRRRLGWNRSGGSLHRPEATIETHQTISLSCSQVRGKNALRDFNRPVTQATQFYA</sequence>
<name>A0A6A5QEJ5_AMPQU</name>
<accession>A0A6A5QEJ5</accession>
<evidence type="ECO:0000313" key="2">
    <source>
        <dbReference type="Proteomes" id="UP000800096"/>
    </source>
</evidence>
<dbReference type="EMBL" id="ML979138">
    <property type="protein sequence ID" value="KAF1913752.1"/>
    <property type="molecule type" value="Genomic_DNA"/>
</dbReference>
<keyword evidence="2" id="KW-1185">Reference proteome</keyword>
<evidence type="ECO:0000313" key="1">
    <source>
        <dbReference type="EMBL" id="KAF1913752.1"/>
    </source>
</evidence>
<proteinExistence type="predicted"/>
<reference evidence="1" key="1">
    <citation type="journal article" date="2020" name="Stud. Mycol.">
        <title>101 Dothideomycetes genomes: a test case for predicting lifestyles and emergence of pathogens.</title>
        <authorList>
            <person name="Haridas S."/>
            <person name="Albert R."/>
            <person name="Binder M."/>
            <person name="Bloem J."/>
            <person name="Labutti K."/>
            <person name="Salamov A."/>
            <person name="Andreopoulos B."/>
            <person name="Baker S."/>
            <person name="Barry K."/>
            <person name="Bills G."/>
            <person name="Bluhm B."/>
            <person name="Cannon C."/>
            <person name="Castanera R."/>
            <person name="Culley D."/>
            <person name="Daum C."/>
            <person name="Ezra D."/>
            <person name="Gonzalez J."/>
            <person name="Henrissat B."/>
            <person name="Kuo A."/>
            <person name="Liang C."/>
            <person name="Lipzen A."/>
            <person name="Lutzoni F."/>
            <person name="Magnuson J."/>
            <person name="Mondo S."/>
            <person name="Nolan M."/>
            <person name="Ohm R."/>
            <person name="Pangilinan J."/>
            <person name="Park H.-J."/>
            <person name="Ramirez L."/>
            <person name="Alfaro M."/>
            <person name="Sun H."/>
            <person name="Tritt A."/>
            <person name="Yoshinaga Y."/>
            <person name="Zwiers L.-H."/>
            <person name="Turgeon B."/>
            <person name="Goodwin S."/>
            <person name="Spatafora J."/>
            <person name="Crous P."/>
            <person name="Grigoriev I."/>
        </authorList>
    </citation>
    <scope>NUCLEOTIDE SEQUENCE</scope>
    <source>
        <strain evidence="1">HMLAC05119</strain>
    </source>
</reference>
<dbReference type="AlphaFoldDB" id="A0A6A5QEJ5"/>
<organism evidence="1 2">
    <name type="scientific">Ampelomyces quisqualis</name>
    <name type="common">Powdery mildew agent</name>
    <dbReference type="NCBI Taxonomy" id="50730"/>
    <lineage>
        <taxon>Eukaryota</taxon>
        <taxon>Fungi</taxon>
        <taxon>Dikarya</taxon>
        <taxon>Ascomycota</taxon>
        <taxon>Pezizomycotina</taxon>
        <taxon>Dothideomycetes</taxon>
        <taxon>Pleosporomycetidae</taxon>
        <taxon>Pleosporales</taxon>
        <taxon>Pleosporineae</taxon>
        <taxon>Phaeosphaeriaceae</taxon>
        <taxon>Ampelomyces</taxon>
    </lineage>
</organism>
<dbReference type="Proteomes" id="UP000800096">
    <property type="component" value="Unassembled WGS sequence"/>
</dbReference>